<evidence type="ECO:0000313" key="2">
    <source>
        <dbReference type="EMBL" id="KAF4622921.1"/>
    </source>
</evidence>
<sequence length="558" mass="61047">MYHMFSTLCKNILHAFSFQGVADILPSALVEAPARILKTVGLLRSENFPASTTFSAIALRVTGRLALAVSSSFMNPPSPLSSPFLPVPDYLLKYFNDGFSSSTRYIFEIALAHNNLQQLGQSITMPSDQIKLSQPYVRRTPLLLIYKPVDAESVPPTINDSEASSETEPAALLLALLLVILKPVDVEPTSAAEKIPAAKRPQPLLLITYKPVEVDETSATRKEGSDEKFQKVEVSTGNSVEVEDASAQEQFVDVSETSTIETPEDLPSTPVPVTHDDFAEVEDISASEAPQTAPSTSTSMAGWRESAEDDLEDPEWSSSDTDLGDEPRSEIGVEVSAEDLDFLAEAFASVTLQDDNQGYMEEVVVVSESSAVVAADSSTTQGHDVVDTAREESEAAMEVDKVDLKRGADELDSDGTEPVYTRRFTKSRKVFANSSVATGFAKFCRRMALDGGPCRGLGDFRLRVGRNARDQADQERRRNAVLKAKRAARIRYSPFAFIFSSSILTLHSSMQRGGLERRRNGVCPVNCGPVDLFAAGFLAFIYRPFYMSRLFQSPPLHT</sequence>
<keyword evidence="3" id="KW-1185">Reference proteome</keyword>
<feature type="compositionally biased region" description="Basic and acidic residues" evidence="1">
    <location>
        <begin position="218"/>
        <end position="231"/>
    </location>
</feature>
<evidence type="ECO:0000256" key="1">
    <source>
        <dbReference type="SAM" id="MobiDB-lite"/>
    </source>
</evidence>
<proteinExistence type="predicted"/>
<dbReference type="Proteomes" id="UP000521872">
    <property type="component" value="Unassembled WGS sequence"/>
</dbReference>
<reference evidence="2 3" key="1">
    <citation type="submission" date="2019-12" db="EMBL/GenBank/DDBJ databases">
        <authorList>
            <person name="Floudas D."/>
            <person name="Bentzer J."/>
            <person name="Ahren D."/>
            <person name="Johansson T."/>
            <person name="Persson P."/>
            <person name="Tunlid A."/>
        </authorList>
    </citation>
    <scope>NUCLEOTIDE SEQUENCE [LARGE SCALE GENOMIC DNA]</scope>
    <source>
        <strain evidence="2 3">CBS 102.39</strain>
    </source>
</reference>
<dbReference type="EMBL" id="JAACJL010000001">
    <property type="protein sequence ID" value="KAF4622921.1"/>
    <property type="molecule type" value="Genomic_DNA"/>
</dbReference>
<organism evidence="2 3">
    <name type="scientific">Agrocybe pediades</name>
    <dbReference type="NCBI Taxonomy" id="84607"/>
    <lineage>
        <taxon>Eukaryota</taxon>
        <taxon>Fungi</taxon>
        <taxon>Dikarya</taxon>
        <taxon>Basidiomycota</taxon>
        <taxon>Agaricomycotina</taxon>
        <taxon>Agaricomycetes</taxon>
        <taxon>Agaricomycetidae</taxon>
        <taxon>Agaricales</taxon>
        <taxon>Agaricineae</taxon>
        <taxon>Strophariaceae</taxon>
        <taxon>Agrocybe</taxon>
    </lineage>
</organism>
<feature type="compositionally biased region" description="Polar residues" evidence="1">
    <location>
        <begin position="288"/>
        <end position="300"/>
    </location>
</feature>
<comment type="caution">
    <text evidence="2">The sequence shown here is derived from an EMBL/GenBank/DDBJ whole genome shotgun (WGS) entry which is preliminary data.</text>
</comment>
<accession>A0A8H4R526</accession>
<gene>
    <name evidence="2" type="ORF">D9613_001548</name>
</gene>
<dbReference type="AlphaFoldDB" id="A0A8H4R526"/>
<protein>
    <submittedName>
        <fullName evidence="2">Uncharacterized protein</fullName>
    </submittedName>
</protein>
<evidence type="ECO:0000313" key="3">
    <source>
        <dbReference type="Proteomes" id="UP000521872"/>
    </source>
</evidence>
<name>A0A8H4R526_9AGAR</name>
<feature type="region of interest" description="Disordered" evidence="1">
    <location>
        <begin position="217"/>
        <end position="327"/>
    </location>
</feature>